<dbReference type="OrthoDB" id="2456766at2"/>
<sequence>MFSNTNSQHGLTLIEVLAALTILGVILAVFGTMMASSATTGAQNEERLDALYTAQDCMEDIRSERAEGTSISSIASDFCFTTDENTSLTLAIDASNEVTNLYDVQVTVEKIESNRPDVSVTLETKLYNELPERGESE</sequence>
<keyword evidence="3" id="KW-0812">Transmembrane</keyword>
<dbReference type="NCBIfam" id="TIGR02532">
    <property type="entry name" value="IV_pilin_GFxxxE"/>
    <property type="match status" value="1"/>
</dbReference>
<dbReference type="InterPro" id="IPR012902">
    <property type="entry name" value="N_methyl_site"/>
</dbReference>
<protein>
    <submittedName>
        <fullName evidence="4">Prepilin-type N-terminal cleavage/methylation domain-containing protein</fullName>
    </submittedName>
</protein>
<gene>
    <name evidence="4" type="ORF">B0H94_10941</name>
</gene>
<dbReference type="EMBL" id="PYAV01000009">
    <property type="protein sequence ID" value="PSL43985.1"/>
    <property type="molecule type" value="Genomic_DNA"/>
</dbReference>
<organism evidence="4 5">
    <name type="scientific">Salsuginibacillus halophilus</name>
    <dbReference type="NCBI Taxonomy" id="517424"/>
    <lineage>
        <taxon>Bacteria</taxon>
        <taxon>Bacillati</taxon>
        <taxon>Bacillota</taxon>
        <taxon>Bacilli</taxon>
        <taxon>Bacillales</taxon>
        <taxon>Bacillaceae</taxon>
        <taxon>Salsuginibacillus</taxon>
    </lineage>
</organism>
<keyword evidence="3" id="KW-1133">Transmembrane helix</keyword>
<accession>A0A2P8HCL4</accession>
<comment type="subcellular location">
    <subcellularLocation>
        <location evidence="1">Cell surface</location>
    </subcellularLocation>
</comment>
<evidence type="ECO:0000313" key="4">
    <source>
        <dbReference type="EMBL" id="PSL43985.1"/>
    </source>
</evidence>
<dbReference type="Proteomes" id="UP000242310">
    <property type="component" value="Unassembled WGS sequence"/>
</dbReference>
<keyword evidence="2" id="KW-0178">Competence</keyword>
<reference evidence="4 5" key="1">
    <citation type="submission" date="2018-03" db="EMBL/GenBank/DDBJ databases">
        <title>Genomic Encyclopedia of Type Strains, Phase III (KMG-III): the genomes of soil and plant-associated and newly described type strains.</title>
        <authorList>
            <person name="Whitman W."/>
        </authorList>
    </citation>
    <scope>NUCLEOTIDE SEQUENCE [LARGE SCALE GENOMIC DNA]</scope>
    <source>
        <strain evidence="4 5">CGMCC 1.07653</strain>
    </source>
</reference>
<evidence type="ECO:0000256" key="2">
    <source>
        <dbReference type="ARBA" id="ARBA00023287"/>
    </source>
</evidence>
<name>A0A2P8HCL4_9BACI</name>
<evidence type="ECO:0000256" key="3">
    <source>
        <dbReference type="SAM" id="Phobius"/>
    </source>
</evidence>
<dbReference type="PROSITE" id="PS00409">
    <property type="entry name" value="PROKAR_NTER_METHYL"/>
    <property type="match status" value="1"/>
</dbReference>
<keyword evidence="5" id="KW-1185">Reference proteome</keyword>
<dbReference type="RefSeq" id="WP_106589090.1">
    <property type="nucleotide sequence ID" value="NZ_PYAV01000009.1"/>
</dbReference>
<dbReference type="Pfam" id="PF07963">
    <property type="entry name" value="N_methyl"/>
    <property type="match status" value="1"/>
</dbReference>
<evidence type="ECO:0000313" key="5">
    <source>
        <dbReference type="Proteomes" id="UP000242310"/>
    </source>
</evidence>
<dbReference type="AlphaFoldDB" id="A0A2P8HCL4"/>
<comment type="caution">
    <text evidence="4">The sequence shown here is derived from an EMBL/GenBank/DDBJ whole genome shotgun (WGS) entry which is preliminary data.</text>
</comment>
<feature type="transmembrane region" description="Helical" evidence="3">
    <location>
        <begin position="12"/>
        <end position="35"/>
    </location>
</feature>
<keyword evidence="3" id="KW-0472">Membrane</keyword>
<dbReference type="GO" id="GO:0030420">
    <property type="term" value="P:establishment of competence for transformation"/>
    <property type="evidence" value="ECO:0007669"/>
    <property type="project" value="UniProtKB-KW"/>
</dbReference>
<evidence type="ECO:0000256" key="1">
    <source>
        <dbReference type="ARBA" id="ARBA00004241"/>
    </source>
</evidence>
<dbReference type="GO" id="GO:0009986">
    <property type="term" value="C:cell surface"/>
    <property type="evidence" value="ECO:0007669"/>
    <property type="project" value="UniProtKB-SubCell"/>
</dbReference>
<proteinExistence type="predicted"/>